<dbReference type="SUPFAM" id="SSF81324">
    <property type="entry name" value="Voltage-gated potassium channels"/>
    <property type="match status" value="1"/>
</dbReference>
<name>A0ABN9PMQ5_9DINO</name>
<keyword evidence="13" id="KW-0407">Ion channel</keyword>
<dbReference type="Gene3D" id="1.10.287.70">
    <property type="match status" value="1"/>
</dbReference>
<evidence type="ECO:0000256" key="9">
    <source>
        <dbReference type="ARBA" id="ARBA00022989"/>
    </source>
</evidence>
<keyword evidence="6 15" id="KW-0812">Transmembrane</keyword>
<dbReference type="InterPro" id="IPR005821">
    <property type="entry name" value="Ion_trans_dom"/>
</dbReference>
<dbReference type="Gene3D" id="1.20.120.350">
    <property type="entry name" value="Voltage-gated potassium channels. Chain C"/>
    <property type="match status" value="1"/>
</dbReference>
<sequence length="611" mass="66724">MPSPWCAEAREAPEAPEQTAAAGLRAEEAVAWLRWRLDAERQELLGRHGALLTGLAQVLGQDARTEGAAAAASPAQSGVGAAMGREEEVPAVVACGVRASTLSRPGGDPPRLLPWTTADGSRLGLAESSGARSTAELTSIALRERGLDTSASPSMVPASSNGGSSTRSKEVTQMRTTAEITSHTLRDRGLNSALDRINRQVRISQQPRERTDRTFRSKVAVVQRAADRGTRNPWFDYCMSVIIIANCMVIGLEIQMGSDSEAEPSPTFQALENVFLVTYVLELSMRIIGDWSGCLGSLWFRIDLALVAFGVLTTWVMEPLLRRIGAIGVLKKVLVIRILRLLRLVRALRFLRMMRPLWALVKSLAGANGPVMSGLVLLLGAKYVFACVGVVLIGSDQDLLSDPVAGPIVADHFGSIPVLMLTLTRFTFCDAIAQIYEPIVLAKPVMILYFLPILLLVPIALMNLITAVHVNHAIKVSTQDAELERISLKGRLQRLIPLLSKIFRQLDVHNQGFVSFHEIDLTNMTMPLPPEVQRALKSYKLEDFFKLLDADASGHITQSEWVDGLCCLILDEVPIETMQMLHMLNRLDNNIEVLRCALLDAGHGVTAADGR</sequence>
<dbReference type="EMBL" id="CAUYUJ010015723">
    <property type="protein sequence ID" value="CAK0857349.1"/>
    <property type="molecule type" value="Genomic_DNA"/>
</dbReference>
<dbReference type="SUPFAM" id="SSF47473">
    <property type="entry name" value="EF-hand"/>
    <property type="match status" value="1"/>
</dbReference>
<dbReference type="EMBL" id="CAUYUJ010001069">
    <property type="protein sequence ID" value="CAK0794020.1"/>
    <property type="molecule type" value="Genomic_DNA"/>
</dbReference>
<evidence type="ECO:0000256" key="6">
    <source>
        <dbReference type="ARBA" id="ARBA00022692"/>
    </source>
</evidence>
<feature type="transmembrane region" description="Helical" evidence="15">
    <location>
        <begin position="363"/>
        <end position="393"/>
    </location>
</feature>
<keyword evidence="9 15" id="KW-1133">Transmembrane helix</keyword>
<evidence type="ECO:0000256" key="11">
    <source>
        <dbReference type="ARBA" id="ARBA00023136"/>
    </source>
</evidence>
<keyword evidence="12" id="KW-0325">Glycoprotein</keyword>
<keyword evidence="8" id="KW-0851">Voltage-gated channel</keyword>
<dbReference type="Pfam" id="PF00520">
    <property type="entry name" value="Ion_trans"/>
    <property type="match status" value="1"/>
</dbReference>
<gene>
    <name evidence="17" type="ORF">PCOR1329_LOCUS4120</name>
    <name evidence="18" type="ORF">PCOR1329_LOCUS47486</name>
</gene>
<keyword evidence="19" id="KW-1185">Reference proteome</keyword>
<feature type="region of interest" description="Disordered" evidence="14">
    <location>
        <begin position="144"/>
        <end position="175"/>
    </location>
</feature>
<keyword evidence="7" id="KW-0106">Calcium</keyword>
<evidence type="ECO:0000256" key="2">
    <source>
        <dbReference type="ARBA" id="ARBA00022448"/>
    </source>
</evidence>
<evidence type="ECO:0000313" key="18">
    <source>
        <dbReference type="EMBL" id="CAK0857349.1"/>
    </source>
</evidence>
<dbReference type="InterPro" id="IPR050599">
    <property type="entry name" value="VDCC_alpha-1_subunit"/>
</dbReference>
<protein>
    <recommendedName>
        <fullName evidence="16">EF-hand domain-containing protein</fullName>
    </recommendedName>
</protein>
<comment type="subcellular location">
    <subcellularLocation>
        <location evidence="1">Membrane</location>
        <topology evidence="1">Multi-pass membrane protein</topology>
    </subcellularLocation>
</comment>
<proteinExistence type="predicted"/>
<feature type="region of interest" description="Disordered" evidence="14">
    <location>
        <begin position="1"/>
        <end position="21"/>
    </location>
</feature>
<feature type="domain" description="EF-hand" evidence="16">
    <location>
        <begin position="540"/>
        <end position="571"/>
    </location>
</feature>
<organism evidence="17 19">
    <name type="scientific">Prorocentrum cordatum</name>
    <dbReference type="NCBI Taxonomy" id="2364126"/>
    <lineage>
        <taxon>Eukaryota</taxon>
        <taxon>Sar</taxon>
        <taxon>Alveolata</taxon>
        <taxon>Dinophyceae</taxon>
        <taxon>Prorocentrales</taxon>
        <taxon>Prorocentraceae</taxon>
        <taxon>Prorocentrum</taxon>
    </lineage>
</organism>
<evidence type="ECO:0000256" key="7">
    <source>
        <dbReference type="ARBA" id="ARBA00022837"/>
    </source>
</evidence>
<dbReference type="PROSITE" id="PS50222">
    <property type="entry name" value="EF_HAND_2"/>
    <property type="match status" value="1"/>
</dbReference>
<dbReference type="Proteomes" id="UP001189429">
    <property type="component" value="Unassembled WGS sequence"/>
</dbReference>
<evidence type="ECO:0000256" key="5">
    <source>
        <dbReference type="ARBA" id="ARBA00022673"/>
    </source>
</evidence>
<comment type="caution">
    <text evidence="17">The sequence shown here is derived from an EMBL/GenBank/DDBJ whole genome shotgun (WGS) entry which is preliminary data.</text>
</comment>
<feature type="transmembrane region" description="Helical" evidence="15">
    <location>
        <begin position="298"/>
        <end position="317"/>
    </location>
</feature>
<dbReference type="PANTHER" id="PTHR45628:SF7">
    <property type="entry name" value="VOLTAGE-DEPENDENT CALCIUM CHANNEL TYPE A SUBUNIT ALPHA-1"/>
    <property type="match status" value="1"/>
</dbReference>
<dbReference type="InterPro" id="IPR027359">
    <property type="entry name" value="Volt_channel_dom_sf"/>
</dbReference>
<evidence type="ECO:0000256" key="8">
    <source>
        <dbReference type="ARBA" id="ARBA00022882"/>
    </source>
</evidence>
<evidence type="ECO:0000256" key="12">
    <source>
        <dbReference type="ARBA" id="ARBA00023180"/>
    </source>
</evidence>
<dbReference type="InterPro" id="IPR018247">
    <property type="entry name" value="EF_Hand_1_Ca_BS"/>
</dbReference>
<keyword evidence="10" id="KW-0406">Ion transport</keyword>
<dbReference type="InterPro" id="IPR011992">
    <property type="entry name" value="EF-hand-dom_pair"/>
</dbReference>
<dbReference type="InterPro" id="IPR002048">
    <property type="entry name" value="EF_hand_dom"/>
</dbReference>
<evidence type="ECO:0000256" key="14">
    <source>
        <dbReference type="SAM" id="MobiDB-lite"/>
    </source>
</evidence>
<evidence type="ECO:0000313" key="17">
    <source>
        <dbReference type="EMBL" id="CAK0794020.1"/>
    </source>
</evidence>
<evidence type="ECO:0000256" key="4">
    <source>
        <dbReference type="ARBA" id="ARBA00022568"/>
    </source>
</evidence>
<dbReference type="Gene3D" id="1.10.238.10">
    <property type="entry name" value="EF-hand"/>
    <property type="match status" value="1"/>
</dbReference>
<keyword evidence="4" id="KW-0109">Calcium transport</keyword>
<dbReference type="PANTHER" id="PTHR45628">
    <property type="entry name" value="VOLTAGE-DEPENDENT CALCIUM CHANNEL TYPE A SUBUNIT ALPHA-1"/>
    <property type="match status" value="1"/>
</dbReference>
<accession>A0ABN9PMQ5</accession>
<feature type="transmembrane region" description="Helical" evidence="15">
    <location>
        <begin position="445"/>
        <end position="465"/>
    </location>
</feature>
<keyword evidence="5" id="KW-0107">Calcium channel</keyword>
<evidence type="ECO:0000256" key="13">
    <source>
        <dbReference type="ARBA" id="ARBA00023303"/>
    </source>
</evidence>
<evidence type="ECO:0000256" key="10">
    <source>
        <dbReference type="ARBA" id="ARBA00023065"/>
    </source>
</evidence>
<reference evidence="17" key="1">
    <citation type="submission" date="2023-10" db="EMBL/GenBank/DDBJ databases">
        <authorList>
            <person name="Chen Y."/>
            <person name="Shah S."/>
            <person name="Dougan E. K."/>
            <person name="Thang M."/>
            <person name="Chan C."/>
        </authorList>
    </citation>
    <scope>NUCLEOTIDE SEQUENCE [LARGE SCALE GENOMIC DNA]</scope>
</reference>
<keyword evidence="3" id="KW-0597">Phosphoprotein</keyword>
<evidence type="ECO:0000313" key="19">
    <source>
        <dbReference type="Proteomes" id="UP001189429"/>
    </source>
</evidence>
<evidence type="ECO:0000256" key="3">
    <source>
        <dbReference type="ARBA" id="ARBA00022553"/>
    </source>
</evidence>
<keyword evidence="2" id="KW-0813">Transport</keyword>
<evidence type="ECO:0000259" key="16">
    <source>
        <dbReference type="PROSITE" id="PS50222"/>
    </source>
</evidence>
<feature type="transmembrane region" description="Helical" evidence="15">
    <location>
        <begin position="234"/>
        <end position="254"/>
    </location>
</feature>
<feature type="compositionally biased region" description="Polar residues" evidence="14">
    <location>
        <begin position="149"/>
        <end position="166"/>
    </location>
</feature>
<dbReference type="PROSITE" id="PS00018">
    <property type="entry name" value="EF_HAND_1"/>
    <property type="match status" value="1"/>
</dbReference>
<evidence type="ECO:0000256" key="15">
    <source>
        <dbReference type="SAM" id="Phobius"/>
    </source>
</evidence>
<evidence type="ECO:0000256" key="1">
    <source>
        <dbReference type="ARBA" id="ARBA00004141"/>
    </source>
</evidence>
<keyword evidence="11 15" id="KW-0472">Membrane</keyword>